<dbReference type="SUPFAM" id="SSF49899">
    <property type="entry name" value="Concanavalin A-like lectins/glucanases"/>
    <property type="match status" value="1"/>
</dbReference>
<comment type="caution">
    <text evidence="1">Lacks conserved residue(s) required for the propagation of feature annotation.</text>
</comment>
<dbReference type="AlphaFoldDB" id="A0A1B6LB23"/>
<dbReference type="InterPro" id="IPR013320">
    <property type="entry name" value="ConA-like_dom_sf"/>
</dbReference>
<dbReference type="CDD" id="cd00110">
    <property type="entry name" value="LamG"/>
    <property type="match status" value="1"/>
</dbReference>
<gene>
    <name evidence="3" type="ORF">g.2528</name>
</gene>
<proteinExistence type="predicted"/>
<evidence type="ECO:0000256" key="1">
    <source>
        <dbReference type="PROSITE-ProRule" id="PRU00122"/>
    </source>
</evidence>
<accession>A0A1B6LB23</accession>
<organism evidence="3">
    <name type="scientific">Graphocephala atropunctata</name>
    <dbReference type="NCBI Taxonomy" id="36148"/>
    <lineage>
        <taxon>Eukaryota</taxon>
        <taxon>Metazoa</taxon>
        <taxon>Ecdysozoa</taxon>
        <taxon>Arthropoda</taxon>
        <taxon>Hexapoda</taxon>
        <taxon>Insecta</taxon>
        <taxon>Pterygota</taxon>
        <taxon>Neoptera</taxon>
        <taxon>Paraneoptera</taxon>
        <taxon>Hemiptera</taxon>
        <taxon>Auchenorrhyncha</taxon>
        <taxon>Membracoidea</taxon>
        <taxon>Cicadellidae</taxon>
        <taxon>Cicadellinae</taxon>
        <taxon>Cicadellini</taxon>
        <taxon>Graphocephala</taxon>
    </lineage>
</organism>
<evidence type="ECO:0000259" key="2">
    <source>
        <dbReference type="PROSITE" id="PS50025"/>
    </source>
</evidence>
<dbReference type="Pfam" id="PF02210">
    <property type="entry name" value="Laminin_G_2"/>
    <property type="match status" value="1"/>
</dbReference>
<sequence length="123" mass="13759">RGNPRLLIDFGSGTLELNVKTKKGLNDGEWHRLDVVWNKQDVTLTVDFCKTAEANETEDGTATFYDDSSCRVGGTTPNFNEILNLNTPLQLGGRHVHQLDPTLFQWKAVPYGTSFDGCIRNVF</sequence>
<feature type="non-terminal residue" evidence="3">
    <location>
        <position position="123"/>
    </location>
</feature>
<feature type="non-terminal residue" evidence="3">
    <location>
        <position position="1"/>
    </location>
</feature>
<reference evidence="3" key="1">
    <citation type="submission" date="2015-11" db="EMBL/GenBank/DDBJ databases">
        <title>De novo transcriptome assembly of four potential Pierce s Disease insect vectors from Arizona vineyards.</title>
        <authorList>
            <person name="Tassone E.E."/>
        </authorList>
    </citation>
    <scope>NUCLEOTIDE SEQUENCE</scope>
</reference>
<protein>
    <recommendedName>
        <fullName evidence="2">Laminin G domain-containing protein</fullName>
    </recommendedName>
</protein>
<dbReference type="PROSITE" id="PS50025">
    <property type="entry name" value="LAM_G_DOMAIN"/>
    <property type="match status" value="1"/>
</dbReference>
<dbReference type="InterPro" id="IPR001791">
    <property type="entry name" value="Laminin_G"/>
</dbReference>
<dbReference type="EMBL" id="GEBQ01019111">
    <property type="protein sequence ID" value="JAT20866.1"/>
    <property type="molecule type" value="Transcribed_RNA"/>
</dbReference>
<evidence type="ECO:0000313" key="3">
    <source>
        <dbReference type="EMBL" id="JAT20866.1"/>
    </source>
</evidence>
<dbReference type="Gene3D" id="2.60.120.200">
    <property type="match status" value="1"/>
</dbReference>
<name>A0A1B6LB23_9HEMI</name>
<feature type="domain" description="Laminin G" evidence="2">
    <location>
        <begin position="1"/>
        <end position="123"/>
    </location>
</feature>